<dbReference type="FunFam" id="3.30.1490.20:FF:000015">
    <property type="entry name" value="N5-carboxyaminoimidazole ribonucleotide synthase"/>
    <property type="match status" value="1"/>
</dbReference>
<keyword evidence="3 5" id="KW-0658">Purine biosynthesis</keyword>
<name>A0A062VJI6_9PROT</name>
<dbReference type="NCBIfam" id="NF004676">
    <property type="entry name" value="PRK06019.1-2"/>
    <property type="match status" value="1"/>
</dbReference>
<keyword evidence="2 5" id="KW-0547">Nucleotide-binding</keyword>
<comment type="subunit">
    <text evidence="5 6">Homodimer.</text>
</comment>
<dbReference type="SUPFAM" id="SSF52440">
    <property type="entry name" value="PreATP-grasp domain"/>
    <property type="match status" value="1"/>
</dbReference>
<dbReference type="eggNOG" id="COG0026">
    <property type="taxonomic scope" value="Bacteria"/>
</dbReference>
<feature type="binding site" evidence="5">
    <location>
        <position position="190"/>
    </location>
    <ligand>
        <name>ATP</name>
        <dbReference type="ChEBI" id="CHEBI:30616"/>
    </ligand>
</feature>
<comment type="caution">
    <text evidence="8">The sequence shown here is derived from an EMBL/GenBank/DDBJ whole genome shotgun (WGS) entry which is preliminary data.</text>
</comment>
<comment type="function">
    <text evidence="6">Catalyzes the ATP-dependent conversion of 5-aminoimidazole ribonucleotide (AIR) and HCO(3)- to N5-carboxyaminoimidazole ribonucleotide (N5-CAIR).</text>
</comment>
<evidence type="ECO:0000256" key="2">
    <source>
        <dbReference type="ARBA" id="ARBA00022741"/>
    </source>
</evidence>
<dbReference type="InterPro" id="IPR011054">
    <property type="entry name" value="Rudment_hybrid_motif"/>
</dbReference>
<dbReference type="InterPro" id="IPR054350">
    <property type="entry name" value="PurT/PurK_preATP-grasp"/>
</dbReference>
<dbReference type="Gene3D" id="3.30.470.20">
    <property type="entry name" value="ATP-grasp fold, B domain"/>
    <property type="match status" value="1"/>
</dbReference>
<dbReference type="InterPro" id="IPR005875">
    <property type="entry name" value="PurK"/>
</dbReference>
<dbReference type="OrthoDB" id="9804625at2"/>
<dbReference type="STRING" id="1280954.HPO_09298"/>
<feature type="binding site" evidence="5">
    <location>
        <begin position="267"/>
        <end position="268"/>
    </location>
    <ligand>
        <name>ATP</name>
        <dbReference type="ChEBI" id="CHEBI:30616"/>
    </ligand>
</feature>
<keyword evidence="1 5" id="KW-0436">Ligase</keyword>
<dbReference type="GO" id="GO:0016616">
    <property type="term" value="F:oxidoreductase activity, acting on the CH-OH group of donors, NAD or NADP as acceptor"/>
    <property type="evidence" value="ECO:0007669"/>
    <property type="project" value="UniProtKB-ARBA"/>
</dbReference>
<dbReference type="GO" id="GO:0006189">
    <property type="term" value="P:'de novo' IMP biosynthetic process"/>
    <property type="evidence" value="ECO:0007669"/>
    <property type="project" value="UniProtKB-UniRule"/>
</dbReference>
<dbReference type="PANTHER" id="PTHR11609:SF5">
    <property type="entry name" value="PHOSPHORIBOSYLAMINOIMIDAZOLE CARBOXYLASE"/>
    <property type="match status" value="1"/>
</dbReference>
<dbReference type="PROSITE" id="PS00065">
    <property type="entry name" value="D_2_HYDROXYACID_DH_1"/>
    <property type="match status" value="1"/>
</dbReference>
<evidence type="ECO:0000259" key="7">
    <source>
        <dbReference type="PROSITE" id="PS50975"/>
    </source>
</evidence>
<sequence>MSPLRPGATIGILGGGQLGRMMASAAAQLGFDVLIYSPEDDPPAGRVAAGALQADWDDADALTEFAAACDVVTLEFENVPVASAEIIERAGKRVLPGAKSLSVSQDRLTEKTFLNAHGIPTAPFRQIDAAGDIPAALAELGGKGVLKTRREGYDGKGQAWVHDAAEADAAWQKIGGAPAILEGAIAFQCEISVLVARSLTGETTSWAPPRNEHENGILSRSTVPSGLARSVEDEARAKAMHLAEALGHVGVLALEFFVLPDGTLLANEFAPRVHNSGHWTPEACQTGQFEQHIRAVAGWPLGDTRRLFDAEMLNLIGDAGLVDPQTLGKNDILTLYGKREARPGRKMGHITRRLAPRKD</sequence>
<evidence type="ECO:0000256" key="4">
    <source>
        <dbReference type="ARBA" id="ARBA00022840"/>
    </source>
</evidence>
<dbReference type="GO" id="GO:0005829">
    <property type="term" value="C:cytosol"/>
    <property type="evidence" value="ECO:0007669"/>
    <property type="project" value="TreeGrafter"/>
</dbReference>
<dbReference type="AlphaFoldDB" id="A0A062VJI6"/>
<dbReference type="Pfam" id="PF02222">
    <property type="entry name" value="ATP-grasp"/>
    <property type="match status" value="1"/>
</dbReference>
<accession>A0A062VJI6</accession>
<dbReference type="InterPro" id="IPR016185">
    <property type="entry name" value="PreATP-grasp_dom_sf"/>
</dbReference>
<dbReference type="Pfam" id="PF22660">
    <property type="entry name" value="RS_preATP-grasp-like"/>
    <property type="match status" value="1"/>
</dbReference>
<dbReference type="InterPro" id="IPR040686">
    <property type="entry name" value="PurK_C"/>
</dbReference>
<dbReference type="EMBL" id="ARYM01000009">
    <property type="protein sequence ID" value="KCZ98740.1"/>
    <property type="molecule type" value="Genomic_DNA"/>
</dbReference>
<dbReference type="GO" id="GO:0005524">
    <property type="term" value="F:ATP binding"/>
    <property type="evidence" value="ECO:0007669"/>
    <property type="project" value="UniProtKB-UniRule"/>
</dbReference>
<keyword evidence="9" id="KW-1185">Reference proteome</keyword>
<evidence type="ECO:0000313" key="9">
    <source>
        <dbReference type="Proteomes" id="UP000027100"/>
    </source>
</evidence>
<dbReference type="InterPro" id="IPR029752">
    <property type="entry name" value="D-isomer_DH_CS1"/>
</dbReference>
<evidence type="ECO:0000313" key="8">
    <source>
        <dbReference type="EMBL" id="KCZ98740.1"/>
    </source>
</evidence>
<dbReference type="HAMAP" id="MF_01928">
    <property type="entry name" value="PurK"/>
    <property type="match status" value="1"/>
</dbReference>
<evidence type="ECO:0000256" key="6">
    <source>
        <dbReference type="RuleBase" id="RU361200"/>
    </source>
</evidence>
<dbReference type="RefSeq" id="WP_035597470.1">
    <property type="nucleotide sequence ID" value="NZ_ARYM01000009.1"/>
</dbReference>
<dbReference type="Gene3D" id="3.30.1490.20">
    <property type="entry name" value="ATP-grasp fold, A domain"/>
    <property type="match status" value="1"/>
</dbReference>
<evidence type="ECO:0000256" key="5">
    <source>
        <dbReference type="HAMAP-Rule" id="MF_01928"/>
    </source>
</evidence>
<keyword evidence="4 5" id="KW-0067">ATP-binding</keyword>
<protein>
    <recommendedName>
        <fullName evidence="5 6">N5-carboxyaminoimidazole ribonucleotide synthase</fullName>
        <shortName evidence="5 6">N5-CAIR synthase</shortName>
        <ecNumber evidence="5 6">6.3.4.18</ecNumber>
    </recommendedName>
    <alternativeName>
        <fullName evidence="5 6">5-(carboxyamino)imidazole ribonucleotide synthetase</fullName>
    </alternativeName>
</protein>
<feature type="binding site" evidence="5">
    <location>
        <begin position="182"/>
        <end position="185"/>
    </location>
    <ligand>
        <name>ATP</name>
        <dbReference type="ChEBI" id="CHEBI:30616"/>
    </ligand>
</feature>
<dbReference type="InterPro" id="IPR013815">
    <property type="entry name" value="ATP_grasp_subdomain_1"/>
</dbReference>
<dbReference type="GO" id="GO:0046872">
    <property type="term" value="F:metal ion binding"/>
    <property type="evidence" value="ECO:0007669"/>
    <property type="project" value="InterPro"/>
</dbReference>
<dbReference type="UniPathway" id="UPA00074">
    <property type="reaction ID" value="UER00942"/>
</dbReference>
<dbReference type="PATRIC" id="fig|1280954.3.peg.1883"/>
<gene>
    <name evidence="5 6" type="primary">purK</name>
    <name evidence="8" type="ORF">HPO_09298</name>
</gene>
<comment type="similarity">
    <text evidence="5 6">Belongs to the PurK/PurT family.</text>
</comment>
<dbReference type="InterPro" id="IPR011761">
    <property type="entry name" value="ATP-grasp"/>
</dbReference>
<proteinExistence type="inferred from homology"/>
<feature type="domain" description="ATP-grasp" evidence="7">
    <location>
        <begin position="111"/>
        <end position="297"/>
    </location>
</feature>
<reference evidence="8 9" key="1">
    <citation type="journal article" date="2014" name="Antonie Van Leeuwenhoek">
        <title>Hyphomonas beringensis sp. nov. and Hyphomonas chukchiensis sp. nov., isolated from surface seawater of the Bering Sea and Chukchi Sea.</title>
        <authorList>
            <person name="Li C."/>
            <person name="Lai Q."/>
            <person name="Li G."/>
            <person name="Dong C."/>
            <person name="Wang J."/>
            <person name="Liao Y."/>
            <person name="Shao Z."/>
        </authorList>
    </citation>
    <scope>NUCLEOTIDE SEQUENCE [LARGE SCALE GENOMIC DNA]</scope>
    <source>
        <strain evidence="8 9">PS728</strain>
    </source>
</reference>
<dbReference type="SUPFAM" id="SSF51246">
    <property type="entry name" value="Rudiment single hybrid motif"/>
    <property type="match status" value="1"/>
</dbReference>
<organism evidence="8 9">
    <name type="scientific">Hyphomonas polymorpha PS728</name>
    <dbReference type="NCBI Taxonomy" id="1280954"/>
    <lineage>
        <taxon>Bacteria</taxon>
        <taxon>Pseudomonadati</taxon>
        <taxon>Pseudomonadota</taxon>
        <taxon>Alphaproteobacteria</taxon>
        <taxon>Hyphomonadales</taxon>
        <taxon>Hyphomonadaceae</taxon>
        <taxon>Hyphomonas</taxon>
    </lineage>
</organism>
<dbReference type="Gene3D" id="3.40.50.20">
    <property type="match status" value="1"/>
</dbReference>
<feature type="binding site" evidence="5">
    <location>
        <position position="147"/>
    </location>
    <ligand>
        <name>ATP</name>
        <dbReference type="ChEBI" id="CHEBI:30616"/>
    </ligand>
</feature>
<dbReference type="Proteomes" id="UP000027100">
    <property type="component" value="Unassembled WGS sequence"/>
</dbReference>
<comment type="function">
    <text evidence="5">Catalyzes the ATP-dependent conversion of 5-aminoimidazole ribonucleotide (AIR) and HCO(3)(-) to N5-carboxyaminoimidazole ribonucleotide (N5-CAIR).</text>
</comment>
<dbReference type="PANTHER" id="PTHR11609">
    <property type="entry name" value="PURINE BIOSYNTHESIS PROTEIN 6/7, PUR6/7"/>
    <property type="match status" value="1"/>
</dbReference>
<dbReference type="SUPFAM" id="SSF56059">
    <property type="entry name" value="Glutathione synthetase ATP-binding domain-like"/>
    <property type="match status" value="1"/>
</dbReference>
<dbReference type="GO" id="GO:0004638">
    <property type="term" value="F:phosphoribosylaminoimidazole carboxylase activity"/>
    <property type="evidence" value="ECO:0007669"/>
    <property type="project" value="InterPro"/>
</dbReference>
<evidence type="ECO:0000256" key="1">
    <source>
        <dbReference type="ARBA" id="ARBA00022598"/>
    </source>
</evidence>
<comment type="catalytic activity">
    <reaction evidence="5 6">
        <text>5-amino-1-(5-phospho-beta-D-ribosyl)imidazole + hydrogencarbonate + ATP = 5-carboxyamino-1-(5-phospho-D-ribosyl)imidazole + ADP + phosphate + 2 H(+)</text>
        <dbReference type="Rhea" id="RHEA:19317"/>
        <dbReference type="ChEBI" id="CHEBI:15378"/>
        <dbReference type="ChEBI" id="CHEBI:17544"/>
        <dbReference type="ChEBI" id="CHEBI:30616"/>
        <dbReference type="ChEBI" id="CHEBI:43474"/>
        <dbReference type="ChEBI" id="CHEBI:58730"/>
        <dbReference type="ChEBI" id="CHEBI:137981"/>
        <dbReference type="ChEBI" id="CHEBI:456216"/>
        <dbReference type="EC" id="6.3.4.18"/>
    </reaction>
</comment>
<dbReference type="Pfam" id="PF17769">
    <property type="entry name" value="PurK_C"/>
    <property type="match status" value="1"/>
</dbReference>
<comment type="pathway">
    <text evidence="5 6">Purine metabolism; IMP biosynthesis via de novo pathway; 5-amino-1-(5-phospho-D-ribosyl)imidazole-4-carboxylate from 5-amino-1-(5-phospho-D-ribosyl)imidazole (N5-CAIR route): step 1/2.</text>
</comment>
<evidence type="ECO:0000256" key="3">
    <source>
        <dbReference type="ARBA" id="ARBA00022755"/>
    </source>
</evidence>
<feature type="binding site" evidence="5">
    <location>
        <position position="107"/>
    </location>
    <ligand>
        <name>ATP</name>
        <dbReference type="ChEBI" id="CHEBI:30616"/>
    </ligand>
</feature>
<dbReference type="EC" id="6.3.4.18" evidence="5 6"/>
<feature type="binding site" evidence="5">
    <location>
        <position position="213"/>
    </location>
    <ligand>
        <name>ATP</name>
        <dbReference type="ChEBI" id="CHEBI:30616"/>
    </ligand>
</feature>
<dbReference type="GO" id="GO:0034028">
    <property type="term" value="F:5-(carboxyamino)imidazole ribonucleotide synthase activity"/>
    <property type="evidence" value="ECO:0007669"/>
    <property type="project" value="UniProtKB-UniRule"/>
</dbReference>
<dbReference type="PROSITE" id="PS50975">
    <property type="entry name" value="ATP_GRASP"/>
    <property type="match status" value="1"/>
</dbReference>
<feature type="binding site" evidence="5">
    <location>
        <begin position="152"/>
        <end position="158"/>
    </location>
    <ligand>
        <name>ATP</name>
        <dbReference type="ChEBI" id="CHEBI:30616"/>
    </ligand>
</feature>
<dbReference type="InterPro" id="IPR003135">
    <property type="entry name" value="ATP-grasp_carboxylate-amine"/>
</dbReference>
<dbReference type="NCBIfam" id="NF004679">
    <property type="entry name" value="PRK06019.1-5"/>
    <property type="match status" value="1"/>
</dbReference>
<dbReference type="NCBIfam" id="TIGR01161">
    <property type="entry name" value="purK"/>
    <property type="match status" value="1"/>
</dbReference>